<keyword evidence="1" id="KW-1133">Transmembrane helix</keyword>
<dbReference type="Proteomes" id="UP000617951">
    <property type="component" value="Unassembled WGS sequence"/>
</dbReference>
<keyword evidence="3" id="KW-1185">Reference proteome</keyword>
<evidence type="ECO:0000313" key="2">
    <source>
        <dbReference type="EMBL" id="MBC8537803.1"/>
    </source>
</evidence>
<protein>
    <recommendedName>
        <fullName evidence="4">Rod shape-determining protein MreD</fullName>
    </recommendedName>
</protein>
<dbReference type="AlphaFoldDB" id="A0A926DFN7"/>
<dbReference type="RefSeq" id="WP_178618821.1">
    <property type="nucleotide sequence ID" value="NZ_JACRSS010000001.1"/>
</dbReference>
<evidence type="ECO:0000313" key="3">
    <source>
        <dbReference type="Proteomes" id="UP000617951"/>
    </source>
</evidence>
<keyword evidence="1" id="KW-0472">Membrane</keyword>
<sequence>MRYVVLLLTSLICFFFNSAVLPQAAIFGIQMDIMLAAMVCMVMLERTMTPVFYMTGCAVIMDCLFATAIGYYSLPYLLIGLLLYLVMWKWGSGNVKWYAVPILGGGAWLIKEILSALFSVLLGVSVDLGRTFLTHSLPGILLAALLTSLLYLLFARLYRYNFLRPLSARQEDEYRL</sequence>
<feature type="transmembrane region" description="Helical" evidence="1">
    <location>
        <begin position="52"/>
        <end position="85"/>
    </location>
</feature>
<dbReference type="EMBL" id="JACRSS010000001">
    <property type="protein sequence ID" value="MBC8537803.1"/>
    <property type="molecule type" value="Genomic_DNA"/>
</dbReference>
<gene>
    <name evidence="2" type="ORF">H8693_02500</name>
</gene>
<keyword evidence="1" id="KW-0812">Transmembrane</keyword>
<organism evidence="2 3">
    <name type="scientific">Guopingia tenuis</name>
    <dbReference type="NCBI Taxonomy" id="2763656"/>
    <lineage>
        <taxon>Bacteria</taxon>
        <taxon>Bacillati</taxon>
        <taxon>Bacillota</taxon>
        <taxon>Clostridia</taxon>
        <taxon>Christensenellales</taxon>
        <taxon>Christensenellaceae</taxon>
        <taxon>Guopingia</taxon>
    </lineage>
</organism>
<evidence type="ECO:0008006" key="4">
    <source>
        <dbReference type="Google" id="ProtNLM"/>
    </source>
</evidence>
<reference evidence="2" key="1">
    <citation type="submission" date="2020-08" db="EMBL/GenBank/DDBJ databases">
        <title>Genome public.</title>
        <authorList>
            <person name="Liu C."/>
            <person name="Sun Q."/>
        </authorList>
    </citation>
    <scope>NUCLEOTIDE SEQUENCE</scope>
    <source>
        <strain evidence="2">NSJ-63</strain>
    </source>
</reference>
<evidence type="ECO:0000256" key="1">
    <source>
        <dbReference type="SAM" id="Phobius"/>
    </source>
</evidence>
<comment type="caution">
    <text evidence="2">The sequence shown here is derived from an EMBL/GenBank/DDBJ whole genome shotgun (WGS) entry which is preliminary data.</text>
</comment>
<feature type="transmembrane region" description="Helical" evidence="1">
    <location>
        <begin position="97"/>
        <end position="124"/>
    </location>
</feature>
<accession>A0A926DFN7</accession>
<feature type="transmembrane region" description="Helical" evidence="1">
    <location>
        <begin position="136"/>
        <end position="154"/>
    </location>
</feature>
<name>A0A926DFN7_9FIRM</name>
<proteinExistence type="predicted"/>